<dbReference type="Pfam" id="PF02613">
    <property type="entry name" value="Nitrate_red_del"/>
    <property type="match status" value="1"/>
</dbReference>
<dbReference type="InterPro" id="IPR050289">
    <property type="entry name" value="TorD/DmsD_chaperones"/>
</dbReference>
<dbReference type="Gene3D" id="1.20.120.1820">
    <property type="match status" value="1"/>
</dbReference>
<evidence type="ECO:0000256" key="1">
    <source>
        <dbReference type="ARBA" id="ARBA00023186"/>
    </source>
</evidence>
<gene>
    <name evidence="3" type="primary">torD</name>
    <name evidence="3" type="ORF">NCTC12965_06155</name>
</gene>
<proteinExistence type="predicted"/>
<dbReference type="EMBL" id="CABEEZ010000123">
    <property type="protein sequence ID" value="VTR51359.1"/>
    <property type="molecule type" value="Genomic_DNA"/>
</dbReference>
<keyword evidence="2" id="KW-0472">Membrane</keyword>
<evidence type="ECO:0000256" key="2">
    <source>
        <dbReference type="SAM" id="Phobius"/>
    </source>
</evidence>
<organism evidence="3">
    <name type="scientific">Serratia fonticola</name>
    <dbReference type="NCBI Taxonomy" id="47917"/>
    <lineage>
        <taxon>Bacteria</taxon>
        <taxon>Pseudomonadati</taxon>
        <taxon>Pseudomonadota</taxon>
        <taxon>Gammaproteobacteria</taxon>
        <taxon>Enterobacterales</taxon>
        <taxon>Yersiniaceae</taxon>
        <taxon>Serratia</taxon>
    </lineage>
</organism>
<dbReference type="GO" id="GO:0051259">
    <property type="term" value="P:protein complex oligomerization"/>
    <property type="evidence" value="ECO:0007669"/>
    <property type="project" value="InterPro"/>
</dbReference>
<sequence>MQAPVTQFNQAVAALQQRPDARLELAADFAGLFLMTEKSAALPYASCYQPESSRFKQEQSAQMKALLAQTGMEVNGSFSEPEDHIAVILELLSRLNFALTETEAPSQKLFELRNDVLSRSLSWLPEFNQRCIRHDGFGFYAALSTLLLALLRLDASTSPH</sequence>
<reference evidence="3" key="1">
    <citation type="submission" date="2019-05" db="EMBL/GenBank/DDBJ databases">
        <authorList>
            <consortium name="Pathogen Informatics"/>
        </authorList>
    </citation>
    <scope>NUCLEOTIDE SEQUENCE [LARGE SCALE GENOMIC DNA]</scope>
    <source>
        <strain evidence="3">NCTC12965</strain>
    </source>
</reference>
<feature type="transmembrane region" description="Helical" evidence="2">
    <location>
        <begin position="137"/>
        <end position="155"/>
    </location>
</feature>
<dbReference type="SUPFAM" id="SSF89155">
    <property type="entry name" value="TorD-like"/>
    <property type="match status" value="1"/>
</dbReference>
<keyword evidence="2" id="KW-0812">Transmembrane</keyword>
<evidence type="ECO:0000313" key="3">
    <source>
        <dbReference type="EMBL" id="VTR51359.1"/>
    </source>
</evidence>
<protein>
    <submittedName>
        <fullName evidence="3">Chaperone protein TorD</fullName>
    </submittedName>
</protein>
<keyword evidence="1" id="KW-0143">Chaperone</keyword>
<dbReference type="NCBIfam" id="NF003442">
    <property type="entry name" value="PRK04976.1"/>
    <property type="match status" value="1"/>
</dbReference>
<dbReference type="PANTHER" id="PTHR34227">
    <property type="entry name" value="CHAPERONE PROTEIN YCDY"/>
    <property type="match status" value="1"/>
</dbReference>
<dbReference type="InterPro" id="IPR020945">
    <property type="entry name" value="DMSO/NO3_reduct_chaperone"/>
</dbReference>
<name>A0A4U9VYN4_SERFO</name>
<accession>A0A4U9VYN4</accession>
<dbReference type="Gene3D" id="1.20.1280.20">
    <property type="entry name" value="HscB, C-terminal domain"/>
    <property type="match status" value="1"/>
</dbReference>
<keyword evidence="2" id="KW-1133">Transmembrane helix</keyword>
<dbReference type="InterPro" id="IPR036411">
    <property type="entry name" value="TorD-like_sf"/>
</dbReference>
<dbReference type="InterPro" id="IPR036386">
    <property type="entry name" value="HscB_C_sf"/>
</dbReference>
<dbReference type="AlphaFoldDB" id="A0A4U9VYN4"/>
<dbReference type="PANTHER" id="PTHR34227:SF11">
    <property type="entry name" value="CHAPERONE PROTEIN TORD"/>
    <property type="match status" value="1"/>
</dbReference>